<accession>A0ABP0ATF8</accession>
<dbReference type="Pfam" id="PF04921">
    <property type="entry name" value="XAP5"/>
    <property type="match status" value="1"/>
</dbReference>
<proteinExistence type="predicted"/>
<evidence type="ECO:0000313" key="4">
    <source>
        <dbReference type="Proteomes" id="UP001642405"/>
    </source>
</evidence>
<feature type="compositionally biased region" description="Basic residues" evidence="1">
    <location>
        <begin position="105"/>
        <end position="121"/>
    </location>
</feature>
<feature type="compositionally biased region" description="Acidic residues" evidence="1">
    <location>
        <begin position="130"/>
        <end position="141"/>
    </location>
</feature>
<evidence type="ECO:0000259" key="2">
    <source>
        <dbReference type="Pfam" id="PF04921"/>
    </source>
</evidence>
<evidence type="ECO:0000313" key="3">
    <source>
        <dbReference type="EMBL" id="CAK7210562.1"/>
    </source>
</evidence>
<gene>
    <name evidence="3" type="ORF">SCUCBS95973_000827</name>
</gene>
<feature type="compositionally biased region" description="Polar residues" evidence="1">
    <location>
        <begin position="1"/>
        <end position="23"/>
    </location>
</feature>
<organism evidence="3 4">
    <name type="scientific">Sporothrix curviconia</name>
    <dbReference type="NCBI Taxonomy" id="1260050"/>
    <lineage>
        <taxon>Eukaryota</taxon>
        <taxon>Fungi</taxon>
        <taxon>Dikarya</taxon>
        <taxon>Ascomycota</taxon>
        <taxon>Pezizomycotina</taxon>
        <taxon>Sordariomycetes</taxon>
        <taxon>Sordariomycetidae</taxon>
        <taxon>Ophiostomatales</taxon>
        <taxon>Ophiostomataceae</taxon>
        <taxon>Sporothrix</taxon>
    </lineage>
</organism>
<feature type="compositionally biased region" description="Low complexity" evidence="1">
    <location>
        <begin position="65"/>
        <end position="97"/>
    </location>
</feature>
<reference evidence="3 4" key="1">
    <citation type="submission" date="2024-01" db="EMBL/GenBank/DDBJ databases">
        <authorList>
            <person name="Allen C."/>
            <person name="Tagirdzhanova G."/>
        </authorList>
    </citation>
    <scope>NUCLEOTIDE SEQUENCE [LARGE SCALE GENOMIC DNA]</scope>
</reference>
<dbReference type="Proteomes" id="UP001642405">
    <property type="component" value="Unassembled WGS sequence"/>
</dbReference>
<feature type="domain" description="FAM50A/XAP5 C-terminal" evidence="2">
    <location>
        <begin position="214"/>
        <end position="391"/>
    </location>
</feature>
<feature type="compositionally biased region" description="Basic and acidic residues" evidence="1">
    <location>
        <begin position="37"/>
        <end position="48"/>
    </location>
</feature>
<evidence type="ECO:0000256" key="1">
    <source>
        <dbReference type="SAM" id="MobiDB-lite"/>
    </source>
</evidence>
<protein>
    <recommendedName>
        <fullName evidence="2">FAM50A/XAP5 C-terminal domain-containing protein</fullName>
    </recommendedName>
</protein>
<dbReference type="InterPro" id="IPR048337">
    <property type="entry name" value="FAM50A/XAP5_C"/>
</dbReference>
<dbReference type="EMBL" id="CAWUHB010000003">
    <property type="protein sequence ID" value="CAK7210562.1"/>
    <property type="molecule type" value="Genomic_DNA"/>
</dbReference>
<sequence length="405" mass="44143">MPGSGSRFTAPSQTTDQRLSTNVVGLVELSDFRKRRAEVLEQQEREARGGGSDSANGANGGKDGGAATSDAGAAGPGNDTGAESETGAGTGAANTSEADTDRPANKKAKTKDGKKKKKGGKATKLSFLGDDNEDGEEEEVENVPKRKDTKRGDKKDEKDEKERAKDTTIVSRTPSGLPPIKSFTQQARRKQEAEREALRKEFQVLQDAVKASPVAIPFVFYEGANLPGGVVSVKKGDPVWLFLDRSRKVGARLGVGEKKASKARLHWARINVDDLMLVRGNLIIPHHYTFYFFLINKTLGPGGERVFDYISDSATPQAAPAPLTTTLRAANNGNGNDDNDIEEDFSHLEGAGDDPSLTKVVDRRWYERNKHIYPASLWQEFDPEEDYVNQVRRDQGGNAFFFAAK</sequence>
<dbReference type="InterPro" id="IPR007005">
    <property type="entry name" value="XAP5"/>
</dbReference>
<dbReference type="PANTHER" id="PTHR12722:SF0">
    <property type="entry name" value="PROTEIN FAM50A"/>
    <property type="match status" value="1"/>
</dbReference>
<feature type="compositionally biased region" description="Basic and acidic residues" evidence="1">
    <location>
        <begin position="142"/>
        <end position="166"/>
    </location>
</feature>
<dbReference type="PANTHER" id="PTHR12722">
    <property type="entry name" value="XAP-5 PROTEIN-RELATED"/>
    <property type="match status" value="1"/>
</dbReference>
<comment type="caution">
    <text evidence="3">The sequence shown here is derived from an EMBL/GenBank/DDBJ whole genome shotgun (WGS) entry which is preliminary data.</text>
</comment>
<feature type="region of interest" description="Disordered" evidence="1">
    <location>
        <begin position="1"/>
        <end position="189"/>
    </location>
</feature>
<name>A0ABP0ATF8_9PEZI</name>
<keyword evidence="4" id="KW-1185">Reference proteome</keyword>